<sequence length="289" mass="32195">MPKLQEIAIVGAAGKMGSWFTNYFARRGLHVSVYDVNKETLRPSGNVRVASGISACVKGADLVLVSVPVRMTPQIIRECAKSMKNDGAIISEISSVKHRTFQALRRVPGHLRPLCIHPMFGPGASDKMQTKVLLVPVRNEEAELKIVHEMFENAAVKVLPDARTHDKAIATVLGLTYFANIVFAKVVSGNNISMLKQVSGTTFGLQSLIAESILTNEPDLVIALIQENPYAKKYIQQYLKKAAVVAKMASARDSKRLRADLKKVRSKMQKWQDLQQSYRRMYDIIENMK</sequence>
<dbReference type="GO" id="GO:0004665">
    <property type="term" value="F:prephenate dehydrogenase (NADP+) activity"/>
    <property type="evidence" value="ECO:0007669"/>
    <property type="project" value="InterPro"/>
</dbReference>
<dbReference type="GO" id="GO:0008977">
    <property type="term" value="F:prephenate dehydrogenase (NAD+) activity"/>
    <property type="evidence" value="ECO:0007669"/>
    <property type="project" value="UniProtKB-EC"/>
</dbReference>
<dbReference type="KEGG" id="nga:Ngar_c16340"/>
<dbReference type="PANTHER" id="PTHR21363:SF0">
    <property type="entry name" value="PREPHENATE DEHYDROGENASE [NADP(+)]"/>
    <property type="match status" value="1"/>
</dbReference>
<dbReference type="InterPro" id="IPR046825">
    <property type="entry name" value="PDH_C"/>
</dbReference>
<dbReference type="EC" id="1.3.1.12" evidence="3"/>
<dbReference type="GO" id="GO:0006571">
    <property type="term" value="P:tyrosine biosynthetic process"/>
    <property type="evidence" value="ECO:0007669"/>
    <property type="project" value="InterPro"/>
</dbReference>
<dbReference type="InterPro" id="IPR050812">
    <property type="entry name" value="Preph/Arog_dehydrog"/>
</dbReference>
<keyword evidence="1 3" id="KW-0560">Oxidoreductase</keyword>
<reference evidence="3 4" key="1">
    <citation type="journal article" date="2012" name="Environ. Microbiol.">
        <title>The genome of the ammonia-oxidizing Candidatus Nitrososphaera gargensis: insights into metabolic versatility and environmental adaptations.</title>
        <authorList>
            <person name="Spang A."/>
            <person name="Poehlein A."/>
            <person name="Offre P."/>
            <person name="Zumbragel S."/>
            <person name="Haider S."/>
            <person name="Rychlik N."/>
            <person name="Nowka B."/>
            <person name="Schmeisser C."/>
            <person name="Lebedeva E.V."/>
            <person name="Rattei T."/>
            <person name="Bohm C."/>
            <person name="Schmid M."/>
            <person name="Galushko A."/>
            <person name="Hatzenpichler R."/>
            <person name="Weinmaier T."/>
            <person name="Daniel R."/>
            <person name="Schleper C."/>
            <person name="Spieck E."/>
            <person name="Streit W."/>
            <person name="Wagner M."/>
        </authorList>
    </citation>
    <scope>NUCLEOTIDE SEQUENCE [LARGE SCALE GENOMIC DNA]</scope>
    <source>
        <strain evidence="4">Ga9.2</strain>
    </source>
</reference>
<dbReference type="PROSITE" id="PS51176">
    <property type="entry name" value="PDH_ADH"/>
    <property type="match status" value="1"/>
</dbReference>
<dbReference type="Pfam" id="PF02153">
    <property type="entry name" value="PDH_N"/>
    <property type="match status" value="1"/>
</dbReference>
<dbReference type="BioCyc" id="CNIT1237085:G1324-1632-MONOMER"/>
<evidence type="ECO:0000259" key="2">
    <source>
        <dbReference type="PROSITE" id="PS51176"/>
    </source>
</evidence>
<dbReference type="EMBL" id="CP002408">
    <property type="protein sequence ID" value="AFU58567.1"/>
    <property type="molecule type" value="Genomic_DNA"/>
</dbReference>
<dbReference type="InterPro" id="IPR046826">
    <property type="entry name" value="PDH_N"/>
</dbReference>
<keyword evidence="4" id="KW-1185">Reference proteome</keyword>
<dbReference type="SUPFAM" id="SSF51735">
    <property type="entry name" value="NAD(P)-binding Rossmann-fold domains"/>
    <property type="match status" value="1"/>
</dbReference>
<dbReference type="FunCoup" id="K0IJX0">
    <property type="interactions" value="62"/>
</dbReference>
<dbReference type="Pfam" id="PF20463">
    <property type="entry name" value="PDH_C"/>
    <property type="match status" value="1"/>
</dbReference>
<evidence type="ECO:0000256" key="1">
    <source>
        <dbReference type="ARBA" id="ARBA00023002"/>
    </source>
</evidence>
<dbReference type="Proteomes" id="UP000008037">
    <property type="component" value="Chromosome"/>
</dbReference>
<dbReference type="InParanoid" id="K0IJX0"/>
<evidence type="ECO:0000313" key="4">
    <source>
        <dbReference type="Proteomes" id="UP000008037"/>
    </source>
</evidence>
<evidence type="ECO:0000313" key="3">
    <source>
        <dbReference type="EMBL" id="AFU58567.1"/>
    </source>
</evidence>
<dbReference type="STRING" id="1237085.Ngar_c16340"/>
<dbReference type="Gene3D" id="1.10.3660.10">
    <property type="entry name" value="6-phosphogluconate dehydrogenase C-terminal like domain"/>
    <property type="match status" value="1"/>
</dbReference>
<protein>
    <submittedName>
        <fullName evidence="3">Putative prephenate dehydrogenase</fullName>
        <ecNumber evidence="3">1.3.1.12</ecNumber>
    </submittedName>
</protein>
<feature type="domain" description="Prephenate/arogenate dehydrogenase" evidence="2">
    <location>
        <begin position="5"/>
        <end position="279"/>
    </location>
</feature>
<dbReference type="SUPFAM" id="SSF48179">
    <property type="entry name" value="6-phosphogluconate dehydrogenase C-terminal domain-like"/>
    <property type="match status" value="1"/>
</dbReference>
<name>K0IJX0_NITGG</name>
<dbReference type="GO" id="GO:0070403">
    <property type="term" value="F:NAD+ binding"/>
    <property type="evidence" value="ECO:0007669"/>
    <property type="project" value="InterPro"/>
</dbReference>
<dbReference type="InterPro" id="IPR003099">
    <property type="entry name" value="Prephen_DH"/>
</dbReference>
<dbReference type="InterPro" id="IPR008927">
    <property type="entry name" value="6-PGluconate_DH-like_C_sf"/>
</dbReference>
<gene>
    <name evidence="3" type="ordered locus">Ngar_c16340</name>
</gene>
<proteinExistence type="predicted"/>
<dbReference type="Gene3D" id="3.40.50.720">
    <property type="entry name" value="NAD(P)-binding Rossmann-like Domain"/>
    <property type="match status" value="1"/>
</dbReference>
<dbReference type="InterPro" id="IPR036291">
    <property type="entry name" value="NAD(P)-bd_dom_sf"/>
</dbReference>
<accession>K0IJX0</accession>
<dbReference type="AlphaFoldDB" id="K0IJX0"/>
<dbReference type="PANTHER" id="PTHR21363">
    <property type="entry name" value="PREPHENATE DEHYDROGENASE"/>
    <property type="match status" value="1"/>
</dbReference>
<dbReference type="HOGENOM" id="CLU_036672_1_1_2"/>
<organism evidence="3 4">
    <name type="scientific">Nitrososphaera gargensis (strain Ga9.2)</name>
    <dbReference type="NCBI Taxonomy" id="1237085"/>
    <lineage>
        <taxon>Archaea</taxon>
        <taxon>Nitrososphaerota</taxon>
        <taxon>Nitrososphaeria</taxon>
        <taxon>Nitrososphaerales</taxon>
        <taxon>Nitrososphaeraceae</taxon>
        <taxon>Nitrososphaera</taxon>
    </lineage>
</organism>